<comment type="caution">
    <text evidence="2">The sequence shown here is derived from an EMBL/GenBank/DDBJ whole genome shotgun (WGS) entry which is preliminary data.</text>
</comment>
<dbReference type="PROSITE" id="PS50181">
    <property type="entry name" value="FBOX"/>
    <property type="match status" value="1"/>
</dbReference>
<dbReference type="InterPro" id="IPR001810">
    <property type="entry name" value="F-box_dom"/>
</dbReference>
<dbReference type="InterPro" id="IPR032675">
    <property type="entry name" value="LRR_dom_sf"/>
</dbReference>
<reference evidence="2" key="1">
    <citation type="submission" date="2021-02" db="EMBL/GenBank/DDBJ databases">
        <authorList>
            <person name="Nowell W R."/>
        </authorList>
    </citation>
    <scope>NUCLEOTIDE SEQUENCE</scope>
</reference>
<evidence type="ECO:0000313" key="3">
    <source>
        <dbReference type="Proteomes" id="UP000663882"/>
    </source>
</evidence>
<name>A0A815FSP8_9BILA</name>
<accession>A0A815FSP8</accession>
<organism evidence="2 3">
    <name type="scientific">Rotaria sordida</name>
    <dbReference type="NCBI Taxonomy" id="392033"/>
    <lineage>
        <taxon>Eukaryota</taxon>
        <taxon>Metazoa</taxon>
        <taxon>Spiralia</taxon>
        <taxon>Gnathifera</taxon>
        <taxon>Rotifera</taxon>
        <taxon>Eurotatoria</taxon>
        <taxon>Bdelloidea</taxon>
        <taxon>Philodinida</taxon>
        <taxon>Philodinidae</taxon>
        <taxon>Rotaria</taxon>
    </lineage>
</organism>
<evidence type="ECO:0000259" key="1">
    <source>
        <dbReference type="PROSITE" id="PS50181"/>
    </source>
</evidence>
<protein>
    <recommendedName>
        <fullName evidence="1">F-box domain-containing protein</fullName>
    </recommendedName>
</protein>
<sequence length="529" mass="62252">MERSCVQLEDLPDEILLIIFQNLYNCDVLYSFLGLNTRLDTILNDRIFTRNLTLIKPIHSSSYEFTDIILDRFCLEILPRINDKIERLNIESSFMERILLATNYPNLHTLGLYGFVAETGGEVFYEESYLIHRFQNQISSLFIQLKPHKPIPGASGFAVQDINIFIFINICNHFKNLRYLNFSSSSIYEQLAFYRPTSTNFSSNLLELHVVVKTIYDCLCLLDGQLNQLHTFYVTIRPRGVHGEEIVGNDKKLLNLKCFSLIHEDEIDMYDYILVPLFQRMTNLEKLSLYFVNICEPIIDGEDLEKNIINHMPRLNEFTFNICSIICPHLADQPINLPSNDDIQHTFRNFQNSQIISSVYYFNSNYFYCHIYSYPYTWIFYHNIRNNFPGGLFKCVREISLLDERPFEHDFLLRIAQSFPSIKKLTLENHEPQQNNHLQWPIIRYSHLIQIDLARTHEDYIEEFLNNTKICLLSNVHLRVSYGRLKKVTDNFTRDATRINCSKISRLVVLGYTTNLSKLKDYFPHAKIC</sequence>
<evidence type="ECO:0000313" key="2">
    <source>
        <dbReference type="EMBL" id="CAF1330186.1"/>
    </source>
</evidence>
<dbReference type="AlphaFoldDB" id="A0A815FSP8"/>
<dbReference type="OrthoDB" id="10045952at2759"/>
<feature type="domain" description="F-box" evidence="1">
    <location>
        <begin position="5"/>
        <end position="52"/>
    </location>
</feature>
<gene>
    <name evidence="2" type="ORF">RFH988_LOCUS31218</name>
</gene>
<proteinExistence type="predicted"/>
<dbReference type="EMBL" id="CAJNOO010003305">
    <property type="protein sequence ID" value="CAF1330186.1"/>
    <property type="molecule type" value="Genomic_DNA"/>
</dbReference>
<dbReference type="Proteomes" id="UP000663882">
    <property type="component" value="Unassembled WGS sequence"/>
</dbReference>
<dbReference type="Gene3D" id="3.80.10.10">
    <property type="entry name" value="Ribonuclease Inhibitor"/>
    <property type="match status" value="1"/>
</dbReference>